<protein>
    <submittedName>
        <fullName evidence="2">Uncharacterized protein</fullName>
    </submittedName>
</protein>
<dbReference type="Proteomes" id="UP001322138">
    <property type="component" value="Unassembled WGS sequence"/>
</dbReference>
<comment type="caution">
    <text evidence="2">The sequence shown here is derived from an EMBL/GenBank/DDBJ whole genome shotgun (WGS) entry which is preliminary data.</text>
</comment>
<evidence type="ECO:0000313" key="2">
    <source>
        <dbReference type="EMBL" id="KAK4649434.1"/>
    </source>
</evidence>
<feature type="compositionally biased region" description="Polar residues" evidence="1">
    <location>
        <begin position="188"/>
        <end position="202"/>
    </location>
</feature>
<dbReference type="EMBL" id="JAFFGZ010000001">
    <property type="protein sequence ID" value="KAK4649434.1"/>
    <property type="molecule type" value="Genomic_DNA"/>
</dbReference>
<dbReference type="RefSeq" id="XP_062738409.1">
    <property type="nucleotide sequence ID" value="XM_062872073.1"/>
</dbReference>
<evidence type="ECO:0000313" key="3">
    <source>
        <dbReference type="Proteomes" id="UP001322138"/>
    </source>
</evidence>
<feature type="compositionally biased region" description="Polar residues" evidence="1">
    <location>
        <begin position="137"/>
        <end position="147"/>
    </location>
</feature>
<evidence type="ECO:0000256" key="1">
    <source>
        <dbReference type="SAM" id="MobiDB-lite"/>
    </source>
</evidence>
<feature type="region of interest" description="Disordered" evidence="1">
    <location>
        <begin position="110"/>
        <end position="147"/>
    </location>
</feature>
<feature type="compositionally biased region" description="Low complexity" evidence="1">
    <location>
        <begin position="124"/>
        <end position="136"/>
    </location>
</feature>
<feature type="region of interest" description="Disordered" evidence="1">
    <location>
        <begin position="171"/>
        <end position="209"/>
    </location>
</feature>
<name>A0ABR0G189_9PEZI</name>
<keyword evidence="3" id="KW-1185">Reference proteome</keyword>
<sequence>MRHKWTSEGPRRKRVIPAAPTWPPNLHLDLRGRSTQHSPASHGAKQDCSLFCFATIWWKIPPVSRRYPEPKLEAVSFALLTLCRSLSSVELLFASGWPRGELLVTTIPELESTKDPIPPPPRAPSAASHPPATSLSQQFQPAASVSPLQRRKINPQFVLDLLSDTYQVKAPAAQSSEHSVCSRISIEIESSQPHENPTSAQAASRKRLR</sequence>
<reference evidence="2 3" key="1">
    <citation type="journal article" date="2023" name="bioRxiv">
        <title>High-quality genome assemblies of four members of thePodospora anserinaspecies complex.</title>
        <authorList>
            <person name="Ament-Velasquez S.L."/>
            <person name="Vogan A.A."/>
            <person name="Wallerman O."/>
            <person name="Hartmann F."/>
            <person name="Gautier V."/>
            <person name="Silar P."/>
            <person name="Giraud T."/>
            <person name="Johannesson H."/>
        </authorList>
    </citation>
    <scope>NUCLEOTIDE SEQUENCE [LARGE SCALE GENOMIC DNA]</scope>
    <source>
        <strain evidence="2 3">CBS 112042</strain>
    </source>
</reference>
<gene>
    <name evidence="2" type="ORF">QC761_0021370</name>
</gene>
<organism evidence="2 3">
    <name type="scientific">Podospora bellae-mahoneyi</name>
    <dbReference type="NCBI Taxonomy" id="2093777"/>
    <lineage>
        <taxon>Eukaryota</taxon>
        <taxon>Fungi</taxon>
        <taxon>Dikarya</taxon>
        <taxon>Ascomycota</taxon>
        <taxon>Pezizomycotina</taxon>
        <taxon>Sordariomycetes</taxon>
        <taxon>Sordariomycetidae</taxon>
        <taxon>Sordariales</taxon>
        <taxon>Podosporaceae</taxon>
        <taxon>Podospora</taxon>
    </lineage>
</organism>
<dbReference type="GeneID" id="87891170"/>
<accession>A0ABR0G189</accession>
<proteinExistence type="predicted"/>